<dbReference type="AlphaFoldDB" id="A0A1H4J2R4"/>
<dbReference type="Proteomes" id="UP000183038">
    <property type="component" value="Unassembled WGS sequence"/>
</dbReference>
<protein>
    <recommendedName>
        <fullName evidence="3">Outer membrane protein beta-barrel domain-containing protein</fullName>
    </recommendedName>
</protein>
<evidence type="ECO:0000313" key="1">
    <source>
        <dbReference type="EMBL" id="SEB40594.1"/>
    </source>
</evidence>
<dbReference type="OrthoDB" id="1178092at2"/>
<gene>
    <name evidence="1" type="ORF">SAMN05192540_0090</name>
</gene>
<sequence>MKVLVRSFLFMFVIVVNGQAIEEPPEKNQPSSLTGIAVTGHAYPVSAIGDVHKSFMVQYGVTKSLQLELQGFYDTYILSERFRSSLLAKYYLNKRLYLLSGLDAEIATKNSEVGQAPYRLGFVAGMGYDVTENFMLEIKSSIQLNETGIGAFGETQIEMPSVYTIGSKWKF</sequence>
<dbReference type="RefSeq" id="WP_139254340.1">
    <property type="nucleotide sequence ID" value="NZ_FNTB01000001.1"/>
</dbReference>
<dbReference type="EMBL" id="FNTB01000001">
    <property type="protein sequence ID" value="SEB40594.1"/>
    <property type="molecule type" value="Genomic_DNA"/>
</dbReference>
<name>A0A1H4J2R4_9FLAO</name>
<accession>A0A1H4J2R4</accession>
<organism evidence="1 2">
    <name type="scientific">Maribacter dokdonensis</name>
    <dbReference type="NCBI Taxonomy" id="320912"/>
    <lineage>
        <taxon>Bacteria</taxon>
        <taxon>Pseudomonadati</taxon>
        <taxon>Bacteroidota</taxon>
        <taxon>Flavobacteriia</taxon>
        <taxon>Flavobacteriales</taxon>
        <taxon>Flavobacteriaceae</taxon>
        <taxon>Maribacter</taxon>
    </lineage>
</organism>
<evidence type="ECO:0000313" key="2">
    <source>
        <dbReference type="Proteomes" id="UP000183038"/>
    </source>
</evidence>
<evidence type="ECO:0008006" key="3">
    <source>
        <dbReference type="Google" id="ProtNLM"/>
    </source>
</evidence>
<proteinExistence type="predicted"/>
<reference evidence="1 2" key="1">
    <citation type="submission" date="2016-10" db="EMBL/GenBank/DDBJ databases">
        <authorList>
            <person name="de Groot N.N."/>
        </authorList>
    </citation>
    <scope>NUCLEOTIDE SEQUENCE [LARGE SCALE GENOMIC DNA]</scope>
    <source>
        <strain evidence="1 2">MAR_2009_71</strain>
    </source>
</reference>